<dbReference type="InterPro" id="IPR000700">
    <property type="entry name" value="PAS-assoc_C"/>
</dbReference>
<dbReference type="CDD" id="cd00130">
    <property type="entry name" value="PAS"/>
    <property type="match status" value="2"/>
</dbReference>
<dbReference type="SMART" id="SM00086">
    <property type="entry name" value="PAC"/>
    <property type="match status" value="1"/>
</dbReference>
<dbReference type="InterPro" id="IPR013656">
    <property type="entry name" value="PAS_4"/>
</dbReference>
<evidence type="ECO:0000259" key="1">
    <source>
        <dbReference type="PROSITE" id="PS50112"/>
    </source>
</evidence>
<dbReference type="InterPro" id="IPR001610">
    <property type="entry name" value="PAC"/>
</dbReference>
<dbReference type="PROSITE" id="PS50112">
    <property type="entry name" value="PAS"/>
    <property type="match status" value="1"/>
</dbReference>
<feature type="domain" description="PAC" evidence="2">
    <location>
        <begin position="105"/>
        <end position="157"/>
    </location>
</feature>
<comment type="caution">
    <text evidence="3">The sequence shown here is derived from an EMBL/GenBank/DDBJ whole genome shotgun (WGS) entry which is preliminary data.</text>
</comment>
<dbReference type="Pfam" id="PF08448">
    <property type="entry name" value="PAS_4"/>
    <property type="match status" value="1"/>
</dbReference>
<dbReference type="InterPro" id="IPR052155">
    <property type="entry name" value="Biofilm_reg_signaling"/>
</dbReference>
<name>A0ABU5DUK9_9PROT</name>
<dbReference type="PANTHER" id="PTHR44757">
    <property type="entry name" value="DIGUANYLATE CYCLASE DGCP"/>
    <property type="match status" value="1"/>
</dbReference>
<dbReference type="EMBL" id="JAXCLX010000001">
    <property type="protein sequence ID" value="MDY0871019.1"/>
    <property type="molecule type" value="Genomic_DNA"/>
</dbReference>
<accession>A0ABU5DUK9</accession>
<dbReference type="RefSeq" id="WP_320499388.1">
    <property type="nucleotide sequence ID" value="NZ_JAXCLX010000001.1"/>
</dbReference>
<organism evidence="3 4">
    <name type="scientific">Dongia rigui</name>
    <dbReference type="NCBI Taxonomy" id="940149"/>
    <lineage>
        <taxon>Bacteria</taxon>
        <taxon>Pseudomonadati</taxon>
        <taxon>Pseudomonadota</taxon>
        <taxon>Alphaproteobacteria</taxon>
        <taxon>Rhodospirillales</taxon>
        <taxon>Dongiaceae</taxon>
        <taxon>Dongia</taxon>
    </lineage>
</organism>
<dbReference type="PANTHER" id="PTHR44757:SF2">
    <property type="entry name" value="BIOFILM ARCHITECTURE MAINTENANCE PROTEIN MBAA"/>
    <property type="match status" value="1"/>
</dbReference>
<dbReference type="PROSITE" id="PS50113">
    <property type="entry name" value="PAC"/>
    <property type="match status" value="1"/>
</dbReference>
<sequence>MPPTAVIDGAEKAKAAQIAAVPATIRALLADLMLSNTTETIIVTDGDLTSALGPRIEFANSVITAIWDHPEKSLVGQPVSCLWKKGTHQAEIARLQDAAQARQATISEVETVTPAGKVLWLEVSTTPMFGTDGTLKHFVRVGRDITERKKADLYRESTQRLLASVFGVINQALAVADDAGNILMANTALTRRFGWSVFDLTGKPFTTLLGAEDGPRMLKMMRSGEALDQTRHAGAMLRVKNKPEQDGEVELTTVLQGDGKHCHILVLRPSEAQQTKQQWDLEMAMRDALNADKDKPQLVAGKLQLVGLQDIKEALGEKWPSIAERAYSVAERTIEKHMRSGDIFRRSADDGYLVLFANLTETEAQFKARAIANEIKARLTGVDPVLVDAQVSSVTKQVPLADHIGKPEETIVAAIERRLKTERERVRLEATERMEQGLRNERAIILNATNVKGEASAISFMRLPKALRTATDSLVALGEVKYALESETFLLAGAAERVLSSLGENASELLVAPVRLETLTRPKDALGWFNVARTLGDSCKRNIIAEIRHAPRDIAASLLEDLVMRLSPLFKSVAVELPGLDAAFIGRLPRHVRLVTLAARTVPMGADKKPTPAFGKLAQMLELHQRRLILRNPATPEQMKALAAGSATLFLRDQV</sequence>
<reference evidence="3 4" key="1">
    <citation type="journal article" date="2013" name="Antonie Van Leeuwenhoek">
        <title>Dongia rigui sp. nov., isolated from freshwater of a large wetland in Korea.</title>
        <authorList>
            <person name="Baik K.S."/>
            <person name="Hwang Y.M."/>
            <person name="Choi J.S."/>
            <person name="Kwon J."/>
            <person name="Seong C.N."/>
        </authorList>
    </citation>
    <scope>NUCLEOTIDE SEQUENCE [LARGE SCALE GENOMIC DNA]</scope>
    <source>
        <strain evidence="3 4">04SU4-P</strain>
    </source>
</reference>
<dbReference type="SMART" id="SM00091">
    <property type="entry name" value="PAS"/>
    <property type="match status" value="2"/>
</dbReference>
<gene>
    <name evidence="3" type="ORF">SMD31_03770</name>
</gene>
<feature type="domain" description="PAS" evidence="1">
    <location>
        <begin position="158"/>
        <end position="222"/>
    </location>
</feature>
<evidence type="ECO:0000313" key="4">
    <source>
        <dbReference type="Proteomes" id="UP001271769"/>
    </source>
</evidence>
<evidence type="ECO:0000313" key="3">
    <source>
        <dbReference type="EMBL" id="MDY0871019.1"/>
    </source>
</evidence>
<dbReference type="SUPFAM" id="SSF55785">
    <property type="entry name" value="PYP-like sensor domain (PAS domain)"/>
    <property type="match status" value="2"/>
</dbReference>
<dbReference type="NCBIfam" id="TIGR00229">
    <property type="entry name" value="sensory_box"/>
    <property type="match status" value="2"/>
</dbReference>
<protein>
    <submittedName>
        <fullName evidence="3">PAS domain S-box protein</fullName>
    </submittedName>
</protein>
<evidence type="ECO:0000259" key="2">
    <source>
        <dbReference type="PROSITE" id="PS50113"/>
    </source>
</evidence>
<proteinExistence type="predicted"/>
<dbReference type="InterPro" id="IPR000014">
    <property type="entry name" value="PAS"/>
</dbReference>
<dbReference type="Proteomes" id="UP001271769">
    <property type="component" value="Unassembled WGS sequence"/>
</dbReference>
<dbReference type="Gene3D" id="3.30.450.20">
    <property type="entry name" value="PAS domain"/>
    <property type="match status" value="2"/>
</dbReference>
<keyword evidence="4" id="KW-1185">Reference proteome</keyword>
<dbReference type="InterPro" id="IPR035965">
    <property type="entry name" value="PAS-like_dom_sf"/>
</dbReference>
<dbReference type="Pfam" id="PF13188">
    <property type="entry name" value="PAS_8"/>
    <property type="match status" value="1"/>
</dbReference>